<dbReference type="OrthoDB" id="9810181at2"/>
<dbReference type="InterPro" id="IPR051163">
    <property type="entry name" value="Sodium:Solute_Symporter_SSF"/>
</dbReference>
<keyword evidence="8" id="KW-0406">Ion transport</keyword>
<dbReference type="Proteomes" id="UP000317421">
    <property type="component" value="Unassembled WGS sequence"/>
</dbReference>
<feature type="transmembrane region" description="Helical" evidence="12">
    <location>
        <begin position="174"/>
        <end position="195"/>
    </location>
</feature>
<proteinExistence type="inferred from homology"/>
<dbReference type="AlphaFoldDB" id="A0A5C6A215"/>
<evidence type="ECO:0000256" key="5">
    <source>
        <dbReference type="ARBA" id="ARBA00022692"/>
    </source>
</evidence>
<evidence type="ECO:0000256" key="10">
    <source>
        <dbReference type="ARBA" id="ARBA00023201"/>
    </source>
</evidence>
<dbReference type="PANTHER" id="PTHR42985:SF47">
    <property type="entry name" value="INTEGRAL MEMBRANE TRANSPORT PROTEIN"/>
    <property type="match status" value="1"/>
</dbReference>
<feature type="transmembrane region" description="Helical" evidence="12">
    <location>
        <begin position="58"/>
        <end position="80"/>
    </location>
</feature>
<evidence type="ECO:0000256" key="2">
    <source>
        <dbReference type="ARBA" id="ARBA00006434"/>
    </source>
</evidence>
<evidence type="ECO:0000256" key="7">
    <source>
        <dbReference type="ARBA" id="ARBA00023053"/>
    </source>
</evidence>
<dbReference type="PANTHER" id="PTHR42985">
    <property type="entry name" value="SODIUM-COUPLED MONOCARBOXYLATE TRANSPORTER"/>
    <property type="match status" value="1"/>
</dbReference>
<evidence type="ECO:0000313" key="14">
    <source>
        <dbReference type="Proteomes" id="UP000317421"/>
    </source>
</evidence>
<feature type="transmembrane region" description="Helical" evidence="12">
    <location>
        <begin position="141"/>
        <end position="162"/>
    </location>
</feature>
<evidence type="ECO:0000256" key="4">
    <source>
        <dbReference type="ARBA" id="ARBA00022475"/>
    </source>
</evidence>
<dbReference type="RefSeq" id="WP_146446627.1">
    <property type="nucleotide sequence ID" value="NZ_SJPR01000008.1"/>
</dbReference>
<comment type="similarity">
    <text evidence="2 11">Belongs to the sodium:solute symporter (SSF) (TC 2.A.21) family.</text>
</comment>
<feature type="transmembrane region" description="Helical" evidence="12">
    <location>
        <begin position="286"/>
        <end position="317"/>
    </location>
</feature>
<keyword evidence="14" id="KW-1185">Reference proteome</keyword>
<keyword evidence="9 12" id="KW-0472">Membrane</keyword>
<name>A0A5C6A215_9BACT</name>
<comment type="subcellular location">
    <subcellularLocation>
        <location evidence="1">Cell membrane</location>
        <topology evidence="1">Multi-pass membrane protein</topology>
    </subcellularLocation>
</comment>
<feature type="transmembrane region" description="Helical" evidence="12">
    <location>
        <begin position="92"/>
        <end position="112"/>
    </location>
</feature>
<keyword evidence="6 12" id="KW-1133">Transmembrane helix</keyword>
<feature type="transmembrane region" description="Helical" evidence="12">
    <location>
        <begin position="207"/>
        <end position="230"/>
    </location>
</feature>
<evidence type="ECO:0000256" key="11">
    <source>
        <dbReference type="RuleBase" id="RU362091"/>
    </source>
</evidence>
<dbReference type="InterPro" id="IPR001734">
    <property type="entry name" value="Na/solute_symporter"/>
</dbReference>
<keyword evidence="5 12" id="KW-0812">Transmembrane</keyword>
<protein>
    <submittedName>
        <fullName evidence="13">Sodium/glucose cotransporter</fullName>
    </submittedName>
</protein>
<reference evidence="13 14" key="1">
    <citation type="submission" date="2019-02" db="EMBL/GenBank/DDBJ databases">
        <title>Deep-cultivation of Planctomycetes and their phenomic and genomic characterization uncovers novel biology.</title>
        <authorList>
            <person name="Wiegand S."/>
            <person name="Jogler M."/>
            <person name="Boedeker C."/>
            <person name="Pinto D."/>
            <person name="Vollmers J."/>
            <person name="Rivas-Marin E."/>
            <person name="Kohn T."/>
            <person name="Peeters S.H."/>
            <person name="Heuer A."/>
            <person name="Rast P."/>
            <person name="Oberbeckmann S."/>
            <person name="Bunk B."/>
            <person name="Jeske O."/>
            <person name="Meyerdierks A."/>
            <person name="Storesund J.E."/>
            <person name="Kallscheuer N."/>
            <person name="Luecker S."/>
            <person name="Lage O.M."/>
            <person name="Pohl T."/>
            <person name="Merkel B.J."/>
            <person name="Hornburger P."/>
            <person name="Mueller R.-W."/>
            <person name="Bruemmer F."/>
            <person name="Labrenz M."/>
            <person name="Spormann A.M."/>
            <person name="Op Den Camp H."/>
            <person name="Overmann J."/>
            <person name="Amann R."/>
            <person name="Jetten M.S.M."/>
            <person name="Mascher T."/>
            <person name="Medema M.H."/>
            <person name="Devos D.P."/>
            <person name="Kaster A.-K."/>
            <person name="Ovreas L."/>
            <person name="Rohde M."/>
            <person name="Galperin M.Y."/>
            <person name="Jogler C."/>
        </authorList>
    </citation>
    <scope>NUCLEOTIDE SEQUENCE [LARGE SCALE GENOMIC DNA]</scope>
    <source>
        <strain evidence="13 14">Pla108</strain>
    </source>
</reference>
<dbReference type="GO" id="GO:0006814">
    <property type="term" value="P:sodium ion transport"/>
    <property type="evidence" value="ECO:0007669"/>
    <property type="project" value="UniProtKB-KW"/>
</dbReference>
<feature type="transmembrane region" description="Helical" evidence="12">
    <location>
        <begin position="478"/>
        <end position="500"/>
    </location>
</feature>
<keyword evidence="7" id="KW-0915">Sodium</keyword>
<dbReference type="Pfam" id="PF00474">
    <property type="entry name" value="SSF"/>
    <property type="match status" value="1"/>
</dbReference>
<keyword evidence="10" id="KW-0739">Sodium transport</keyword>
<dbReference type="GO" id="GO:0015293">
    <property type="term" value="F:symporter activity"/>
    <property type="evidence" value="ECO:0007669"/>
    <property type="project" value="TreeGrafter"/>
</dbReference>
<keyword evidence="4" id="KW-1003">Cell membrane</keyword>
<organism evidence="13 14">
    <name type="scientific">Botrimarina colliarenosi</name>
    <dbReference type="NCBI Taxonomy" id="2528001"/>
    <lineage>
        <taxon>Bacteria</taxon>
        <taxon>Pseudomonadati</taxon>
        <taxon>Planctomycetota</taxon>
        <taxon>Planctomycetia</taxon>
        <taxon>Pirellulales</taxon>
        <taxon>Lacipirellulaceae</taxon>
        <taxon>Botrimarina</taxon>
    </lineage>
</organism>
<dbReference type="PROSITE" id="PS50283">
    <property type="entry name" value="NA_SOLUT_SYMP_3"/>
    <property type="match status" value="1"/>
</dbReference>
<evidence type="ECO:0000256" key="12">
    <source>
        <dbReference type="SAM" id="Phobius"/>
    </source>
</evidence>
<comment type="caution">
    <text evidence="13">The sequence shown here is derived from an EMBL/GenBank/DDBJ whole genome shotgun (WGS) entry which is preliminary data.</text>
</comment>
<evidence type="ECO:0000313" key="13">
    <source>
        <dbReference type="EMBL" id="TWT93456.1"/>
    </source>
</evidence>
<evidence type="ECO:0000256" key="8">
    <source>
        <dbReference type="ARBA" id="ARBA00023065"/>
    </source>
</evidence>
<gene>
    <name evidence="13" type="primary">sglT_5</name>
    <name evidence="13" type="ORF">Pla108_39500</name>
</gene>
<feature type="transmembrane region" description="Helical" evidence="12">
    <location>
        <begin position="14"/>
        <end position="37"/>
    </location>
</feature>
<feature type="transmembrane region" description="Helical" evidence="12">
    <location>
        <begin position="250"/>
        <end position="274"/>
    </location>
</feature>
<dbReference type="InterPro" id="IPR038377">
    <property type="entry name" value="Na/Glc_symporter_sf"/>
</dbReference>
<feature type="transmembrane region" description="Helical" evidence="12">
    <location>
        <begin position="416"/>
        <end position="440"/>
    </location>
</feature>
<evidence type="ECO:0000256" key="3">
    <source>
        <dbReference type="ARBA" id="ARBA00022448"/>
    </source>
</evidence>
<evidence type="ECO:0000256" key="9">
    <source>
        <dbReference type="ARBA" id="ARBA00023136"/>
    </source>
</evidence>
<feature type="transmembrane region" description="Helical" evidence="12">
    <location>
        <begin position="345"/>
        <end position="370"/>
    </location>
</feature>
<dbReference type="Gene3D" id="1.20.1730.10">
    <property type="entry name" value="Sodium/glucose cotransporter"/>
    <property type="match status" value="1"/>
</dbReference>
<accession>A0A5C6A215</accession>
<evidence type="ECO:0000256" key="6">
    <source>
        <dbReference type="ARBA" id="ARBA00022989"/>
    </source>
</evidence>
<dbReference type="EMBL" id="SJPR01000008">
    <property type="protein sequence ID" value="TWT93456.1"/>
    <property type="molecule type" value="Genomic_DNA"/>
</dbReference>
<feature type="transmembrane region" description="Helical" evidence="12">
    <location>
        <begin position="447"/>
        <end position="466"/>
    </location>
</feature>
<evidence type="ECO:0000256" key="1">
    <source>
        <dbReference type="ARBA" id="ARBA00004651"/>
    </source>
</evidence>
<sequence length="508" mass="52746" precursor="true">MIYATSSPLLSTPLLGAALAPTDLAILAVYLLATVVWGAWPRKGSQTAEGYLLGGRNVAWPVLLMSIIATETSTVTFLSLPGQSFVQGGDLTFLQITLGYIVGRLLVIGLLLPEFFRGQAFTAYEVLEERFGPGVRQAASVLFLLCRTFADGLRLFLTGLALQQALGWDLPSCVAAITVATAIYATLGGVASVVWNDAVQLTVYTTGALIAAWLIVQAVPGGVGAIYDFGTETGRFHLFDFDLGVFGGRMTFWSGLIGGAILSLATHGVDHLMVQRYLCARSRRSAAIALGLSGPLVAMQFLLFLLIGVGLATFYAAAPGAEGLTGDQAFAAFLANNTPVGIRGLLFAAVIAAAMSTLSSSLNSSAGVAVRDVLRPLIGAKGADSVRIAQAATIVFALLQAAVAIGAYSTNLESSVINLVLSIAGFTTGVLVGLFALGILRGKSRPVTAGVALAAGVLAGVALFSWNAISEPDDRVHWTWNALIASTTTLAAGYAAAFLLERKPADPT</sequence>
<feature type="transmembrane region" description="Helical" evidence="12">
    <location>
        <begin position="391"/>
        <end position="410"/>
    </location>
</feature>
<dbReference type="GO" id="GO:0005886">
    <property type="term" value="C:plasma membrane"/>
    <property type="evidence" value="ECO:0007669"/>
    <property type="project" value="UniProtKB-SubCell"/>
</dbReference>
<keyword evidence="3" id="KW-0813">Transport</keyword>